<evidence type="ECO:0000256" key="2">
    <source>
        <dbReference type="ARBA" id="ARBA00008348"/>
    </source>
</evidence>
<dbReference type="EMBL" id="CP110820">
    <property type="protein sequence ID" value="WPX97000.1"/>
    <property type="molecule type" value="Genomic_DNA"/>
</dbReference>
<dbReference type="InterPro" id="IPR002942">
    <property type="entry name" value="S4_RNA-bd"/>
</dbReference>
<comment type="catalytic activity">
    <reaction evidence="5">
        <text>uridine(2604) in 23S rRNA = pseudouridine(2604) in 23S rRNA</text>
        <dbReference type="Rhea" id="RHEA:38875"/>
        <dbReference type="Rhea" id="RHEA-COMP:10093"/>
        <dbReference type="Rhea" id="RHEA-COMP:10094"/>
        <dbReference type="ChEBI" id="CHEBI:65314"/>
        <dbReference type="ChEBI" id="CHEBI:65315"/>
        <dbReference type="EC" id="5.4.99.21"/>
    </reaction>
</comment>
<dbReference type="SUPFAM" id="SSF55120">
    <property type="entry name" value="Pseudouridine synthase"/>
    <property type="match status" value="1"/>
</dbReference>
<dbReference type="SMART" id="SM00363">
    <property type="entry name" value="S4"/>
    <property type="match status" value="1"/>
</dbReference>
<evidence type="ECO:0000256" key="3">
    <source>
        <dbReference type="ARBA" id="ARBA00023235"/>
    </source>
</evidence>
<evidence type="ECO:0000256" key="4">
    <source>
        <dbReference type="ARBA" id="ARBA00036390"/>
    </source>
</evidence>
<dbReference type="CDD" id="cd00165">
    <property type="entry name" value="S4"/>
    <property type="match status" value="1"/>
</dbReference>
<protein>
    <recommendedName>
        <fullName evidence="7">Pseudouridine synthase</fullName>
        <ecNumber evidence="7">5.4.99.-</ecNumber>
    </recommendedName>
</protein>
<organism evidence="9 10">
    <name type="scientific">Candidatus Bandiella euplotis</name>
    <dbReference type="NCBI Taxonomy" id="1664265"/>
    <lineage>
        <taxon>Bacteria</taxon>
        <taxon>Pseudomonadati</taxon>
        <taxon>Pseudomonadota</taxon>
        <taxon>Alphaproteobacteria</taxon>
        <taxon>Rickettsiales</taxon>
        <taxon>Candidatus Midichloriaceae</taxon>
        <taxon>Candidatus Bandiella</taxon>
    </lineage>
</organism>
<reference evidence="9 10" key="1">
    <citation type="submission" date="2022-11" db="EMBL/GenBank/DDBJ databases">
        <title>Host association and intracellularity evolved multiple times independently in the Rickettsiales.</title>
        <authorList>
            <person name="Castelli M."/>
            <person name="Nardi T."/>
            <person name="Gammuto L."/>
            <person name="Bellinzona G."/>
            <person name="Sabaneyeva E."/>
            <person name="Potekhin A."/>
            <person name="Serra V."/>
            <person name="Petroni G."/>
            <person name="Sassera D."/>
        </authorList>
    </citation>
    <scope>NUCLEOTIDE SEQUENCE [LARGE SCALE GENOMIC DNA]</scope>
    <source>
        <strain evidence="9 10">NDG2</strain>
    </source>
</reference>
<dbReference type="PROSITE" id="PS50889">
    <property type="entry name" value="S4"/>
    <property type="match status" value="1"/>
</dbReference>
<comment type="similarity">
    <text evidence="2 7">Belongs to the pseudouridine synthase RsuA family.</text>
</comment>
<dbReference type="InterPro" id="IPR006145">
    <property type="entry name" value="PsdUridine_synth_RsuA/RluA"/>
</dbReference>
<evidence type="ECO:0000259" key="8">
    <source>
        <dbReference type="SMART" id="SM00363"/>
    </source>
</evidence>
<evidence type="ECO:0000313" key="9">
    <source>
        <dbReference type="EMBL" id="WPX97000.1"/>
    </source>
</evidence>
<evidence type="ECO:0000313" key="10">
    <source>
        <dbReference type="Proteomes" id="UP001327219"/>
    </source>
</evidence>
<dbReference type="InterPro" id="IPR020103">
    <property type="entry name" value="PsdUridine_synth_cat_dom_sf"/>
</dbReference>
<dbReference type="PROSITE" id="PS01149">
    <property type="entry name" value="PSI_RSU"/>
    <property type="match status" value="1"/>
</dbReference>
<dbReference type="Gene3D" id="3.10.290.10">
    <property type="entry name" value="RNA-binding S4 domain"/>
    <property type="match status" value="1"/>
</dbReference>
<dbReference type="SUPFAM" id="SSF55174">
    <property type="entry name" value="Alpha-L RNA-binding motif"/>
    <property type="match status" value="1"/>
</dbReference>
<evidence type="ECO:0000256" key="5">
    <source>
        <dbReference type="ARBA" id="ARBA00036535"/>
    </source>
</evidence>
<comment type="catalytic activity">
    <reaction evidence="1">
        <text>a uridine in RNA = a pseudouridine in RNA</text>
        <dbReference type="Rhea" id="RHEA:48348"/>
        <dbReference type="Rhea" id="RHEA-COMP:12068"/>
        <dbReference type="Rhea" id="RHEA-COMP:12069"/>
        <dbReference type="ChEBI" id="CHEBI:65314"/>
        <dbReference type="ChEBI" id="CHEBI:65315"/>
    </reaction>
</comment>
<evidence type="ECO:0000256" key="6">
    <source>
        <dbReference type="PROSITE-ProRule" id="PRU00182"/>
    </source>
</evidence>
<dbReference type="Pfam" id="PF00849">
    <property type="entry name" value="PseudoU_synth_2"/>
    <property type="match status" value="1"/>
</dbReference>
<dbReference type="InterPro" id="IPR050343">
    <property type="entry name" value="RsuA_PseudoU_synthase"/>
</dbReference>
<gene>
    <name evidence="9" type="ORF">Bandiella_01139</name>
</gene>
<name>A0ABZ0ULH5_9RICK</name>
<dbReference type="NCBIfam" id="TIGR00093">
    <property type="entry name" value="pseudouridine synthase"/>
    <property type="match status" value="1"/>
</dbReference>
<dbReference type="InterPro" id="IPR036986">
    <property type="entry name" value="S4_RNA-bd_sf"/>
</dbReference>
<dbReference type="InterPro" id="IPR020094">
    <property type="entry name" value="TruA/RsuA/RluB/E/F_N"/>
</dbReference>
<dbReference type="EC" id="5.4.99.-" evidence="7"/>
<keyword evidence="10" id="KW-1185">Reference proteome</keyword>
<keyword evidence="3 7" id="KW-0413">Isomerase</keyword>
<evidence type="ECO:0000256" key="7">
    <source>
        <dbReference type="RuleBase" id="RU003887"/>
    </source>
</evidence>
<dbReference type="Pfam" id="PF01479">
    <property type="entry name" value="S4"/>
    <property type="match status" value="1"/>
</dbReference>
<feature type="domain" description="RNA-binding S4" evidence="8">
    <location>
        <begin position="50"/>
        <end position="108"/>
    </location>
</feature>
<dbReference type="InterPro" id="IPR042092">
    <property type="entry name" value="PsdUridine_s_RsuA/RluB/E/F_cat"/>
</dbReference>
<keyword evidence="6" id="KW-0694">RNA-binding</keyword>
<dbReference type="Proteomes" id="UP001327219">
    <property type="component" value="Chromosome"/>
</dbReference>
<comment type="catalytic activity">
    <reaction evidence="4">
        <text>uridine(35) in tRNA(Tyr) = pseudouridine(35) in tRNA(Tyr)</text>
        <dbReference type="Rhea" id="RHEA:60556"/>
        <dbReference type="Rhea" id="RHEA-COMP:15607"/>
        <dbReference type="Rhea" id="RHEA-COMP:15608"/>
        <dbReference type="ChEBI" id="CHEBI:65314"/>
        <dbReference type="ChEBI" id="CHEBI:65315"/>
    </reaction>
</comment>
<dbReference type="InterPro" id="IPR000748">
    <property type="entry name" value="PsdUridine_synth_RsuA/RluB/E/F"/>
</dbReference>
<dbReference type="InterPro" id="IPR018496">
    <property type="entry name" value="PsdUridine_synth_RsuA/RluB_CS"/>
</dbReference>
<evidence type="ECO:0000256" key="1">
    <source>
        <dbReference type="ARBA" id="ARBA00000073"/>
    </source>
</evidence>
<dbReference type="PANTHER" id="PTHR47683">
    <property type="entry name" value="PSEUDOURIDINE SYNTHASE FAMILY PROTEIN-RELATED"/>
    <property type="match status" value="1"/>
</dbReference>
<proteinExistence type="inferred from homology"/>
<dbReference type="Gene3D" id="3.30.70.580">
    <property type="entry name" value="Pseudouridine synthase I, catalytic domain, N-terminal subdomain"/>
    <property type="match status" value="1"/>
</dbReference>
<accession>A0ABZ0ULH5</accession>
<dbReference type="PANTHER" id="PTHR47683:SF2">
    <property type="entry name" value="RNA-BINDING S4 DOMAIN-CONTAINING PROTEIN"/>
    <property type="match status" value="1"/>
</dbReference>
<dbReference type="Gene3D" id="3.30.70.1560">
    <property type="entry name" value="Alpha-L RNA-binding motif"/>
    <property type="match status" value="1"/>
</dbReference>
<sequence>MGSPKHDVTNFLSYRGYASGIMLKSVVLRCKFFVSIFSCFLLLKSNMSLIRISKALSACGASSRREAEKLIAHGLVKVNGVTINTPVFFVKDEDEISVAGKVLSKNINVKLWKYFKPKGVITSHKDPLKRTTLFEILPSSIGRVISVGRLDYNTEGLILLTNSGNLARTLELPSTKIERVYLCKAHGKMPTKMPEALAAGVTIDSIKYAPIFIEITKQHNTKAWYKVTLSEGKNREIRRVFERFDLQVTRLIRTSYGKFSIGSMKERDLIEIDNQEFNEYTSCKLNL</sequence>